<feature type="compositionally biased region" description="Polar residues" evidence="3">
    <location>
        <begin position="672"/>
        <end position="704"/>
    </location>
</feature>
<dbReference type="EMBL" id="JAPUFD010000016">
    <property type="protein sequence ID" value="MDI1491926.1"/>
    <property type="molecule type" value="Genomic_DNA"/>
</dbReference>
<feature type="compositionally biased region" description="Basic and acidic residues" evidence="3">
    <location>
        <begin position="1017"/>
        <end position="1035"/>
    </location>
</feature>
<dbReference type="GO" id="GO:0019888">
    <property type="term" value="F:protein phosphatase regulator activity"/>
    <property type="evidence" value="ECO:0007669"/>
    <property type="project" value="TreeGrafter"/>
</dbReference>
<evidence type="ECO:0000256" key="3">
    <source>
        <dbReference type="SAM" id="MobiDB-lite"/>
    </source>
</evidence>
<evidence type="ECO:0000313" key="4">
    <source>
        <dbReference type="EMBL" id="MDI1491926.1"/>
    </source>
</evidence>
<keyword evidence="2" id="KW-0131">Cell cycle</keyword>
<evidence type="ECO:0000256" key="1">
    <source>
        <dbReference type="ARBA" id="ARBA00006180"/>
    </source>
</evidence>
<feature type="compositionally biased region" description="Basic and acidic residues" evidence="3">
    <location>
        <begin position="506"/>
        <end position="520"/>
    </location>
</feature>
<feature type="compositionally biased region" description="Basic and acidic residues" evidence="3">
    <location>
        <begin position="1054"/>
        <end position="1068"/>
    </location>
</feature>
<feature type="compositionally biased region" description="Acidic residues" evidence="3">
    <location>
        <begin position="949"/>
        <end position="963"/>
    </location>
</feature>
<dbReference type="PANTHER" id="PTHR12634:SF8">
    <property type="entry name" value="FIERY MOUNTAIN, ISOFORM D"/>
    <property type="match status" value="1"/>
</dbReference>
<dbReference type="InterPro" id="IPR007587">
    <property type="entry name" value="SAPS"/>
</dbReference>
<feature type="compositionally biased region" description="Acidic residues" evidence="3">
    <location>
        <begin position="71"/>
        <end position="80"/>
    </location>
</feature>
<feature type="compositionally biased region" description="Basic and acidic residues" evidence="3">
    <location>
        <begin position="427"/>
        <end position="438"/>
    </location>
</feature>
<dbReference type="GO" id="GO:0005634">
    <property type="term" value="C:nucleus"/>
    <property type="evidence" value="ECO:0007669"/>
    <property type="project" value="TreeGrafter"/>
</dbReference>
<feature type="region of interest" description="Disordered" evidence="3">
    <location>
        <begin position="65"/>
        <end position="107"/>
    </location>
</feature>
<dbReference type="Proteomes" id="UP001161017">
    <property type="component" value="Unassembled WGS sequence"/>
</dbReference>
<name>A0AA43TUF0_9LECA</name>
<comment type="caution">
    <text evidence="4">The sequence shown here is derived from an EMBL/GenBank/DDBJ whole genome shotgun (WGS) entry which is preliminary data.</text>
</comment>
<feature type="compositionally biased region" description="Low complexity" evidence="3">
    <location>
        <begin position="567"/>
        <end position="584"/>
    </location>
</feature>
<dbReference type="Pfam" id="PF04499">
    <property type="entry name" value="SAPS"/>
    <property type="match status" value="1"/>
</dbReference>
<feature type="compositionally biased region" description="Acidic residues" evidence="3">
    <location>
        <begin position="1105"/>
        <end position="1117"/>
    </location>
</feature>
<evidence type="ECO:0000256" key="2">
    <source>
        <dbReference type="ARBA" id="ARBA00023306"/>
    </source>
</evidence>
<comment type="similarity">
    <text evidence="1">Belongs to the SAPS family.</text>
</comment>
<feature type="region of interest" description="Disordered" evidence="3">
    <location>
        <begin position="427"/>
        <end position="704"/>
    </location>
</feature>
<accession>A0AA43TUF0</accession>
<evidence type="ECO:0000313" key="5">
    <source>
        <dbReference type="Proteomes" id="UP001161017"/>
    </source>
</evidence>
<dbReference type="GO" id="GO:0019903">
    <property type="term" value="F:protein phosphatase binding"/>
    <property type="evidence" value="ECO:0007669"/>
    <property type="project" value="InterPro"/>
</dbReference>
<feature type="compositionally biased region" description="Pro residues" evidence="3">
    <location>
        <begin position="985"/>
        <end position="996"/>
    </location>
</feature>
<dbReference type="GO" id="GO:0005829">
    <property type="term" value="C:cytosol"/>
    <property type="evidence" value="ECO:0007669"/>
    <property type="project" value="TreeGrafter"/>
</dbReference>
<organism evidence="4 5">
    <name type="scientific">Ramalina farinacea</name>
    <dbReference type="NCBI Taxonomy" id="258253"/>
    <lineage>
        <taxon>Eukaryota</taxon>
        <taxon>Fungi</taxon>
        <taxon>Dikarya</taxon>
        <taxon>Ascomycota</taxon>
        <taxon>Pezizomycotina</taxon>
        <taxon>Lecanoromycetes</taxon>
        <taxon>OSLEUM clade</taxon>
        <taxon>Lecanoromycetidae</taxon>
        <taxon>Lecanorales</taxon>
        <taxon>Lecanorineae</taxon>
        <taxon>Ramalinaceae</taxon>
        <taxon>Ramalina</taxon>
    </lineage>
</organism>
<dbReference type="AlphaFoldDB" id="A0AA43TUF0"/>
<feature type="region of interest" description="Disordered" evidence="3">
    <location>
        <begin position="943"/>
        <end position="1125"/>
    </location>
</feature>
<sequence length="1125" mass="123995">MFWRFGGYANTSTLNTILEKPDVTLEEVLEEADLIRELKDSNSKLIEFLRDENVLRRLLEYVTAPQAPKPEDDDGDESDEEPFREKSLSPFRRTKKEKSKRQEEVEEWDKVDKQRTKLAYTASEVLSSDTWSIIESLIESQELLKTFWDFLRRSPPLDPTEAGYFTKINETLLDKKTEEMIRFLQSMEGIIPAMLNHIDCAAVMDLLLKIISMEKSEGGYGVVDWLQSQDLVPRLLSFLEDTHAPGTQTSAGDFMKAIVTISANASQNEQSCIGPNNLTRQLVSEQCMENLLSNMLKGGNPLTVGVGLIIEIIRKNNSDYDPDVGAAPDSTPSSSDPIYLGTMLRCFAKRVPDFMALLLSPTHLVFDGDSQVTVKRKELTVAFGDKIEPLGFDRFKTCELMAELLHCSNMGLLNERGSEAFIKQRDEERERLKEENRLKTPKVPESAVTEFSEDGAAFTNGVSPLRPGSPSKDSRKLGIANNSTEEDEFENVGHPSDDVEDIKDDFDEKSPFELEDKPLKAADVPKPLKPRLDLDEEFVDEPLTSPRLEAMDEKDNDIPEDAESLQPHPYATSSPTSPTSKLTSEVGGLSVGEEATLEQHDHEEKASEIPDVSNRPDPEQHYEEAPPLPHREKASELQSDEPRSAGTLSPHPEDEPAPLFASLSPTKGGDSVQDTVDTSMDDITSPEAANTTRGVEGDSGQSMLDTGNDTSFTPHFEYDIDGQPMVGDYLKIMFVEHHVVPTIIDFFFRFPWNNFLHNVVYDVVQQVFNGPIDRGFNRSLAIDVFQTGRITEKIVDGQMQSDAMQSKKNMRLGFMGHLTLVAEEVVKFSDRHPPELLSPAVLDRVTSQQWNDYVENTLSETRERDNAILGGVRPDMTLGPRQAVLNAVTAAAANNSNFAGGASAALANAGLNGGPGLDSMDLASNGSATSNSAFGLNSGSLLSGFGSSSDEEDEEMEEIDEGEMGGSSDPFKHSSANLSSNATPPSEPPPAPPPLNLQPSKARVKLGNRLALQASSDHGDSIAAEKDFSSRHDGSNDGDPVGEDTQWTDEEMTRDDGSSSQEDRRFQIEETGIGDILENERRKKSSPAAARHLDLDDFANSPAADPDDTADTDSGEDVEMHVVMH</sequence>
<protein>
    <submittedName>
        <fullName evidence="4">Sporulation-induced protein</fullName>
    </submittedName>
</protein>
<proteinExistence type="inferred from homology"/>
<reference evidence="4" key="1">
    <citation type="journal article" date="2023" name="Genome Biol. Evol.">
        <title>First Whole Genome Sequence and Flow Cytometry Genome Size Data for the Lichen-Forming Fungus Ramalina farinacea (Ascomycota).</title>
        <authorList>
            <person name="Llewellyn T."/>
            <person name="Mian S."/>
            <person name="Hill R."/>
            <person name="Leitch I.J."/>
            <person name="Gaya E."/>
        </authorList>
    </citation>
    <scope>NUCLEOTIDE SEQUENCE</scope>
    <source>
        <strain evidence="4">LIQ254RAFAR</strain>
    </source>
</reference>
<feature type="compositionally biased region" description="Acidic residues" evidence="3">
    <location>
        <begin position="1040"/>
        <end position="1053"/>
    </location>
</feature>
<feature type="compositionally biased region" description="Basic and acidic residues" evidence="3">
    <location>
        <begin position="597"/>
        <end position="643"/>
    </location>
</feature>
<gene>
    <name evidence="4" type="primary">SIT4_1</name>
    <name evidence="4" type="ORF">OHK93_003137</name>
</gene>
<keyword evidence="5" id="KW-1185">Reference proteome</keyword>
<dbReference type="PANTHER" id="PTHR12634">
    <property type="entry name" value="SIT4 YEAST -ASSOCIATING PROTEIN-RELATED"/>
    <property type="match status" value="1"/>
</dbReference>